<feature type="compositionally biased region" description="Basic and acidic residues" evidence="1">
    <location>
        <begin position="45"/>
        <end position="57"/>
    </location>
</feature>
<protein>
    <submittedName>
        <fullName evidence="2 4">Uncharacterized protein</fullName>
    </submittedName>
</protein>
<proteinExistence type="predicted"/>
<sequence>MNHFGLFQTSNEAEMVDHLKQENFTTQLSLLKTNQHQKFASSTRNKTDNSKKNERTKNSSNMILCNKQFEIY</sequence>
<organism evidence="4">
    <name type="scientific">Onchocerca flexuosa</name>
    <dbReference type="NCBI Taxonomy" id="387005"/>
    <lineage>
        <taxon>Eukaryota</taxon>
        <taxon>Metazoa</taxon>
        <taxon>Ecdysozoa</taxon>
        <taxon>Nematoda</taxon>
        <taxon>Chromadorea</taxon>
        <taxon>Rhabditida</taxon>
        <taxon>Spirurina</taxon>
        <taxon>Spiruromorpha</taxon>
        <taxon>Filarioidea</taxon>
        <taxon>Onchocercidae</taxon>
        <taxon>Onchocerca</taxon>
    </lineage>
</organism>
<evidence type="ECO:0000256" key="1">
    <source>
        <dbReference type="SAM" id="MobiDB-lite"/>
    </source>
</evidence>
<dbReference type="Proteomes" id="UP000267606">
    <property type="component" value="Unassembled WGS sequence"/>
</dbReference>
<gene>
    <name evidence="2" type="ORF">OFLC_LOCUS7013</name>
</gene>
<accession>A0A183HHQ1</accession>
<evidence type="ECO:0000313" key="4">
    <source>
        <dbReference type="WBParaSite" id="OFLC_0000701201-mRNA-1"/>
    </source>
</evidence>
<feature type="compositionally biased region" description="Polar residues" evidence="1">
    <location>
        <begin position="35"/>
        <end position="44"/>
    </location>
</feature>
<dbReference type="AlphaFoldDB" id="A0A183HHQ1"/>
<dbReference type="EMBL" id="UZAJ01007048">
    <property type="protein sequence ID" value="VDO48878.1"/>
    <property type="molecule type" value="Genomic_DNA"/>
</dbReference>
<evidence type="ECO:0000313" key="3">
    <source>
        <dbReference type="Proteomes" id="UP000267606"/>
    </source>
</evidence>
<name>A0A183HHQ1_9BILA</name>
<evidence type="ECO:0000313" key="2">
    <source>
        <dbReference type="EMBL" id="VDO48878.1"/>
    </source>
</evidence>
<reference evidence="4" key="1">
    <citation type="submission" date="2016-06" db="UniProtKB">
        <authorList>
            <consortium name="WormBaseParasite"/>
        </authorList>
    </citation>
    <scope>IDENTIFICATION</scope>
</reference>
<reference evidence="2 3" key="2">
    <citation type="submission" date="2018-11" db="EMBL/GenBank/DDBJ databases">
        <authorList>
            <consortium name="Pathogen Informatics"/>
        </authorList>
    </citation>
    <scope>NUCLEOTIDE SEQUENCE [LARGE SCALE GENOMIC DNA]</scope>
</reference>
<feature type="region of interest" description="Disordered" evidence="1">
    <location>
        <begin position="35"/>
        <end position="60"/>
    </location>
</feature>
<dbReference type="WBParaSite" id="OFLC_0000701201-mRNA-1">
    <property type="protein sequence ID" value="OFLC_0000701201-mRNA-1"/>
    <property type="gene ID" value="OFLC_0000701201"/>
</dbReference>
<keyword evidence="3" id="KW-1185">Reference proteome</keyword>